<evidence type="ECO:0000256" key="5">
    <source>
        <dbReference type="ARBA" id="ARBA00022741"/>
    </source>
</evidence>
<evidence type="ECO:0000256" key="10">
    <source>
        <dbReference type="SAM" id="Phobius"/>
    </source>
</evidence>
<evidence type="ECO:0000256" key="3">
    <source>
        <dbReference type="ARBA" id="ARBA00022553"/>
    </source>
</evidence>
<dbReference type="Pfam" id="PF07730">
    <property type="entry name" value="HisKA_3"/>
    <property type="match status" value="1"/>
</dbReference>
<keyword evidence="10" id="KW-1133">Transmembrane helix</keyword>
<dbReference type="Pfam" id="PF02518">
    <property type="entry name" value="HATPase_c"/>
    <property type="match status" value="1"/>
</dbReference>
<keyword evidence="10" id="KW-0472">Membrane</keyword>
<feature type="region of interest" description="Disordered" evidence="9">
    <location>
        <begin position="404"/>
        <end position="435"/>
    </location>
</feature>
<dbReference type="Gene3D" id="1.20.5.1930">
    <property type="match status" value="1"/>
</dbReference>
<feature type="transmembrane region" description="Helical" evidence="10">
    <location>
        <begin position="106"/>
        <end position="125"/>
    </location>
</feature>
<dbReference type="RefSeq" id="WP_203830840.1">
    <property type="nucleotide sequence ID" value="NZ_BOMS01000166.1"/>
</dbReference>
<dbReference type="Gene3D" id="3.30.565.10">
    <property type="entry name" value="Histidine kinase-like ATPase, C-terminal domain"/>
    <property type="match status" value="1"/>
</dbReference>
<keyword evidence="8" id="KW-0902">Two-component regulatory system</keyword>
<evidence type="ECO:0000259" key="11">
    <source>
        <dbReference type="Pfam" id="PF02518"/>
    </source>
</evidence>
<feature type="domain" description="DUF7134" evidence="13">
    <location>
        <begin position="12"/>
        <end position="160"/>
    </location>
</feature>
<evidence type="ECO:0000313" key="14">
    <source>
        <dbReference type="EMBL" id="GIE73213.1"/>
    </source>
</evidence>
<proteinExistence type="predicted"/>
<gene>
    <name evidence="14" type="ORF">Apa02nite_093210</name>
</gene>
<dbReference type="InterPro" id="IPR050482">
    <property type="entry name" value="Sensor_HK_TwoCompSys"/>
</dbReference>
<evidence type="ECO:0000256" key="1">
    <source>
        <dbReference type="ARBA" id="ARBA00000085"/>
    </source>
</evidence>
<evidence type="ECO:0000256" key="2">
    <source>
        <dbReference type="ARBA" id="ARBA00012438"/>
    </source>
</evidence>
<feature type="domain" description="Signal transduction histidine kinase subgroup 3 dimerisation and phosphoacceptor" evidence="12">
    <location>
        <begin position="188"/>
        <end position="252"/>
    </location>
</feature>
<feature type="region of interest" description="Disordered" evidence="9">
    <location>
        <begin position="330"/>
        <end position="374"/>
    </location>
</feature>
<evidence type="ECO:0000256" key="9">
    <source>
        <dbReference type="SAM" id="MobiDB-lite"/>
    </source>
</evidence>
<keyword evidence="3" id="KW-0597">Phosphoprotein</keyword>
<dbReference type="EMBL" id="BOMS01000166">
    <property type="protein sequence ID" value="GIE73213.1"/>
    <property type="molecule type" value="Genomic_DNA"/>
</dbReference>
<protein>
    <recommendedName>
        <fullName evidence="2">histidine kinase</fullName>
        <ecNumber evidence="2">2.7.13.3</ecNumber>
    </recommendedName>
</protein>
<dbReference type="InterPro" id="IPR003594">
    <property type="entry name" value="HATPase_dom"/>
</dbReference>
<dbReference type="InterPro" id="IPR036890">
    <property type="entry name" value="HATPase_C_sf"/>
</dbReference>
<evidence type="ECO:0000256" key="6">
    <source>
        <dbReference type="ARBA" id="ARBA00022777"/>
    </source>
</evidence>
<dbReference type="PANTHER" id="PTHR24421">
    <property type="entry name" value="NITRATE/NITRITE SENSOR PROTEIN NARX-RELATED"/>
    <property type="match status" value="1"/>
</dbReference>
<evidence type="ECO:0000256" key="8">
    <source>
        <dbReference type="ARBA" id="ARBA00023012"/>
    </source>
</evidence>
<dbReference type="Proteomes" id="UP000624709">
    <property type="component" value="Unassembled WGS sequence"/>
</dbReference>
<keyword evidence="10" id="KW-0812">Transmembrane</keyword>
<keyword evidence="5" id="KW-0547">Nucleotide-binding</keyword>
<evidence type="ECO:0000256" key="7">
    <source>
        <dbReference type="ARBA" id="ARBA00022840"/>
    </source>
</evidence>
<name>A0ABQ4BRA8_9ACTN</name>
<dbReference type="PANTHER" id="PTHR24421:SF10">
    <property type="entry name" value="NITRATE_NITRITE SENSOR PROTEIN NARQ"/>
    <property type="match status" value="1"/>
</dbReference>
<comment type="catalytic activity">
    <reaction evidence="1">
        <text>ATP + protein L-histidine = ADP + protein N-phospho-L-histidine.</text>
        <dbReference type="EC" id="2.7.13.3"/>
    </reaction>
</comment>
<dbReference type="CDD" id="cd16917">
    <property type="entry name" value="HATPase_UhpB-NarQ-NarX-like"/>
    <property type="match status" value="1"/>
</dbReference>
<evidence type="ECO:0000256" key="4">
    <source>
        <dbReference type="ARBA" id="ARBA00022679"/>
    </source>
</evidence>
<dbReference type="EC" id="2.7.13.3" evidence="2"/>
<dbReference type="SUPFAM" id="SSF55874">
    <property type="entry name" value="ATPase domain of HSP90 chaperone/DNA topoisomerase II/histidine kinase"/>
    <property type="match status" value="1"/>
</dbReference>
<feature type="compositionally biased region" description="Low complexity" evidence="9">
    <location>
        <begin position="363"/>
        <end position="374"/>
    </location>
</feature>
<sequence length="435" mass="45519">MDQRTFLAARADRWFRARPVRLDLLLTALTWLVLGLPGAALAGVTGLLVATVTIAPLVLRRRFPVVVLCWSAAAFAGQLLLVPIPLPANAAQAIVVYTVAAHVGSPVVRMLALALAVTGCLAGGLRWSTPPDQTRNALVIGVTLAVCSVLIAVIGELVRGGRANVRELHEARRQRDRLTEQRRRMLAAAEIHDIVAHSLTVVIVQADAGGYAAGTTPSWRPADAGAVLNTIAGAARTALAEVRGVITMLHEPDAAEEPPGDAVHRDDLRRLVDAVRAAGLPVVVTGPPAWFDEVPAAVRLAVFRTVREALTNVLKHAGRDATARLTVERHGDAVRATVEDDGRGPDATPPPGRSVPGSELTGPDHGPAAPGHGLAGLRERLGALDGVLETGPAPDRGFRVSLTLPGVFGPDPGWSSGVPRDLRGTPDSQPGGGDR</sequence>
<feature type="domain" description="Histidine kinase/HSP90-like ATPase" evidence="11">
    <location>
        <begin position="300"/>
        <end position="405"/>
    </location>
</feature>
<dbReference type="InterPro" id="IPR011712">
    <property type="entry name" value="Sig_transdc_His_kin_sub3_dim/P"/>
</dbReference>
<evidence type="ECO:0000259" key="13">
    <source>
        <dbReference type="Pfam" id="PF23539"/>
    </source>
</evidence>
<comment type="caution">
    <text evidence="14">The sequence shown here is derived from an EMBL/GenBank/DDBJ whole genome shotgun (WGS) entry which is preliminary data.</text>
</comment>
<accession>A0ABQ4BRA8</accession>
<feature type="compositionally biased region" description="Basic and acidic residues" evidence="9">
    <location>
        <begin position="330"/>
        <end position="344"/>
    </location>
</feature>
<feature type="transmembrane region" description="Helical" evidence="10">
    <location>
        <begin position="65"/>
        <end position="86"/>
    </location>
</feature>
<feature type="transmembrane region" description="Helical" evidence="10">
    <location>
        <begin position="137"/>
        <end position="158"/>
    </location>
</feature>
<dbReference type="Pfam" id="PF23539">
    <property type="entry name" value="DUF7134"/>
    <property type="match status" value="1"/>
</dbReference>
<feature type="transmembrane region" description="Helical" evidence="10">
    <location>
        <begin position="28"/>
        <end position="58"/>
    </location>
</feature>
<keyword evidence="6" id="KW-0418">Kinase</keyword>
<reference evidence="14 15" key="1">
    <citation type="submission" date="2021-01" db="EMBL/GenBank/DDBJ databases">
        <title>Whole genome shotgun sequence of Actinoplanes palleronii NBRC 14916.</title>
        <authorList>
            <person name="Komaki H."/>
            <person name="Tamura T."/>
        </authorList>
    </citation>
    <scope>NUCLEOTIDE SEQUENCE [LARGE SCALE GENOMIC DNA]</scope>
    <source>
        <strain evidence="14 15">NBRC 14916</strain>
    </source>
</reference>
<keyword evidence="7" id="KW-0067">ATP-binding</keyword>
<organism evidence="14 15">
    <name type="scientific">Actinoplanes palleronii</name>
    <dbReference type="NCBI Taxonomy" id="113570"/>
    <lineage>
        <taxon>Bacteria</taxon>
        <taxon>Bacillati</taxon>
        <taxon>Actinomycetota</taxon>
        <taxon>Actinomycetes</taxon>
        <taxon>Micromonosporales</taxon>
        <taxon>Micromonosporaceae</taxon>
        <taxon>Actinoplanes</taxon>
    </lineage>
</organism>
<dbReference type="InterPro" id="IPR055558">
    <property type="entry name" value="DUF7134"/>
</dbReference>
<evidence type="ECO:0000259" key="12">
    <source>
        <dbReference type="Pfam" id="PF07730"/>
    </source>
</evidence>
<keyword evidence="4" id="KW-0808">Transferase</keyword>
<evidence type="ECO:0000313" key="15">
    <source>
        <dbReference type="Proteomes" id="UP000624709"/>
    </source>
</evidence>
<keyword evidence="15" id="KW-1185">Reference proteome</keyword>